<organism evidence="6 7">
    <name type="scientific">Sparus aurata</name>
    <name type="common">Gilthead sea bream</name>
    <dbReference type="NCBI Taxonomy" id="8175"/>
    <lineage>
        <taxon>Eukaryota</taxon>
        <taxon>Metazoa</taxon>
        <taxon>Chordata</taxon>
        <taxon>Craniata</taxon>
        <taxon>Vertebrata</taxon>
        <taxon>Euteleostomi</taxon>
        <taxon>Actinopterygii</taxon>
        <taxon>Neopterygii</taxon>
        <taxon>Teleostei</taxon>
        <taxon>Neoteleostei</taxon>
        <taxon>Acanthomorphata</taxon>
        <taxon>Eupercaria</taxon>
        <taxon>Spariformes</taxon>
        <taxon>Sparidae</taxon>
        <taxon>Sparus</taxon>
    </lineage>
</organism>
<keyword evidence="4" id="KW-0443">Lipid metabolism</keyword>
<dbReference type="InterPro" id="IPR051496">
    <property type="entry name" value="H-rev107_PLA/AT"/>
</dbReference>
<keyword evidence="7" id="KW-1185">Reference proteome</keyword>
<dbReference type="OMA" id="HIGYSHW"/>
<evidence type="ECO:0000256" key="4">
    <source>
        <dbReference type="ARBA" id="ARBA00023098"/>
    </source>
</evidence>
<dbReference type="GO" id="GO:0005737">
    <property type="term" value="C:cytoplasm"/>
    <property type="evidence" value="ECO:0007669"/>
    <property type="project" value="TreeGrafter"/>
</dbReference>
<dbReference type="Pfam" id="PF04970">
    <property type="entry name" value="LRAT"/>
    <property type="match status" value="1"/>
</dbReference>
<protein>
    <submittedName>
        <fullName evidence="6">Phospholipase A and acyltransferase 4-like</fullName>
    </submittedName>
</protein>
<reference evidence="6" key="2">
    <citation type="submission" date="2025-08" db="UniProtKB">
        <authorList>
            <consortium name="Ensembl"/>
        </authorList>
    </citation>
    <scope>IDENTIFICATION</scope>
</reference>
<gene>
    <name evidence="6" type="primary">LOC115569136</name>
</gene>
<dbReference type="AlphaFoldDB" id="A0A671WWS7"/>
<dbReference type="Gene3D" id="3.90.1720.10">
    <property type="entry name" value="endopeptidase domain like (from Nostoc punctiforme)"/>
    <property type="match status" value="1"/>
</dbReference>
<evidence type="ECO:0000256" key="2">
    <source>
        <dbReference type="ARBA" id="ARBA00022679"/>
    </source>
</evidence>
<name>A0A671WWS7_SPAAU</name>
<dbReference type="Proteomes" id="UP000472265">
    <property type="component" value="Chromosome 18"/>
</dbReference>
<reference evidence="6" key="1">
    <citation type="submission" date="2021-04" db="EMBL/GenBank/DDBJ databases">
        <authorList>
            <consortium name="Wellcome Sanger Institute Data Sharing"/>
        </authorList>
    </citation>
    <scope>NUCLEOTIDE SEQUENCE [LARGE SCALE GENOMIC DNA]</scope>
</reference>
<dbReference type="InterPro" id="IPR007053">
    <property type="entry name" value="LRAT_dom"/>
</dbReference>
<accession>A0A671WWS7</accession>
<evidence type="ECO:0000256" key="3">
    <source>
        <dbReference type="ARBA" id="ARBA00022801"/>
    </source>
</evidence>
<dbReference type="InParanoid" id="A0A671WWS7"/>
<dbReference type="PROSITE" id="PS51934">
    <property type="entry name" value="LRAT"/>
    <property type="match status" value="1"/>
</dbReference>
<dbReference type="GO" id="GO:0016410">
    <property type="term" value="F:N-acyltransferase activity"/>
    <property type="evidence" value="ECO:0007669"/>
    <property type="project" value="TreeGrafter"/>
</dbReference>
<evidence type="ECO:0000256" key="1">
    <source>
        <dbReference type="ARBA" id="ARBA00007824"/>
    </source>
</evidence>
<dbReference type="GO" id="GO:0004623">
    <property type="term" value="F:phospholipase A2 activity"/>
    <property type="evidence" value="ECO:0007669"/>
    <property type="project" value="TreeGrafter"/>
</dbReference>
<dbReference type="GO" id="GO:0070292">
    <property type="term" value="P:N-acylphosphatidylethanolamine metabolic process"/>
    <property type="evidence" value="ECO:0007669"/>
    <property type="project" value="TreeGrafter"/>
</dbReference>
<dbReference type="Ensembl" id="ENSSAUT00010043218.1">
    <property type="protein sequence ID" value="ENSSAUP00010041036.1"/>
    <property type="gene ID" value="ENSSAUG00010017237.1"/>
</dbReference>
<reference evidence="6" key="3">
    <citation type="submission" date="2025-09" db="UniProtKB">
        <authorList>
            <consortium name="Ensembl"/>
        </authorList>
    </citation>
    <scope>IDENTIFICATION</scope>
</reference>
<evidence type="ECO:0000313" key="7">
    <source>
        <dbReference type="Proteomes" id="UP000472265"/>
    </source>
</evidence>
<dbReference type="PANTHER" id="PTHR13943">
    <property type="entry name" value="HRAS-LIKE SUPPRESSOR - RELATED"/>
    <property type="match status" value="1"/>
</dbReference>
<evidence type="ECO:0000313" key="6">
    <source>
        <dbReference type="Ensembl" id="ENSSAUP00010041036.1"/>
    </source>
</evidence>
<evidence type="ECO:0000259" key="5">
    <source>
        <dbReference type="PROSITE" id="PS51934"/>
    </source>
</evidence>
<keyword evidence="2" id="KW-0808">Transferase</keyword>
<feature type="domain" description="LRAT" evidence="5">
    <location>
        <begin position="33"/>
        <end position="151"/>
    </location>
</feature>
<dbReference type="GeneTree" id="ENSGT00940000162660"/>
<dbReference type="GO" id="GO:0008970">
    <property type="term" value="F:phospholipase A1 activity"/>
    <property type="evidence" value="ECO:0007669"/>
    <property type="project" value="TreeGrafter"/>
</dbReference>
<keyword evidence="3" id="KW-0378">Hydrolase</keyword>
<comment type="similarity">
    <text evidence="1">Belongs to the H-rev107 family.</text>
</comment>
<proteinExistence type="inferred from homology"/>
<dbReference type="PANTHER" id="PTHR13943:SF31">
    <property type="entry name" value="PHOSPHOLIPASE A AND ACYLTRANSFERASE 3"/>
    <property type="match status" value="1"/>
</dbReference>
<sequence>MYCSCFQTVCFKVKHVSCLFSSKSEQTPEPGDLIEILRGGYQHWAVYVGDDDVVHVTLPPGDEVSGAASSSLRSAPNEKAMVRKQKLQEAVGDSKWEISNSLDKMYRPRSPRIIVEEALRQVGKRMEYSVTRKNCEHFATKLRYGKAVSFQGMVVDAATASLYRPGKLPMALANAAVELFRRP</sequence>